<dbReference type="Pfam" id="PF00326">
    <property type="entry name" value="Peptidase_S9"/>
    <property type="match status" value="1"/>
</dbReference>
<dbReference type="Pfam" id="PF00930">
    <property type="entry name" value="DPPIV_N"/>
    <property type="match status" value="1"/>
</dbReference>
<evidence type="ECO:0000259" key="1">
    <source>
        <dbReference type="Pfam" id="PF00326"/>
    </source>
</evidence>
<evidence type="ECO:0000259" key="2">
    <source>
        <dbReference type="Pfam" id="PF00930"/>
    </source>
</evidence>
<evidence type="ECO:0000313" key="4">
    <source>
        <dbReference type="WBParaSite" id="MhA1_Contig353.frz3.gene45"/>
    </source>
</evidence>
<name>A0A1I8BNM7_MELHA</name>
<protein>
    <submittedName>
        <fullName evidence="4">Peptidase_S9 domain-containing protein</fullName>
    </submittedName>
</protein>
<dbReference type="GO" id="GO:0008239">
    <property type="term" value="F:dipeptidyl-peptidase activity"/>
    <property type="evidence" value="ECO:0007669"/>
    <property type="project" value="TreeGrafter"/>
</dbReference>
<dbReference type="SUPFAM" id="SSF53474">
    <property type="entry name" value="alpha/beta-Hydrolases"/>
    <property type="match status" value="1"/>
</dbReference>
<dbReference type="InterPro" id="IPR002469">
    <property type="entry name" value="Peptidase_S9B_N"/>
</dbReference>
<accession>A0A1I8BNM7</accession>
<organism evidence="3 4">
    <name type="scientific">Meloidogyne hapla</name>
    <name type="common">Root-knot nematode worm</name>
    <dbReference type="NCBI Taxonomy" id="6305"/>
    <lineage>
        <taxon>Eukaryota</taxon>
        <taxon>Metazoa</taxon>
        <taxon>Ecdysozoa</taxon>
        <taxon>Nematoda</taxon>
        <taxon>Chromadorea</taxon>
        <taxon>Rhabditida</taxon>
        <taxon>Tylenchina</taxon>
        <taxon>Tylenchomorpha</taxon>
        <taxon>Tylenchoidea</taxon>
        <taxon>Meloidogynidae</taxon>
        <taxon>Meloidogyninae</taxon>
        <taxon>Meloidogyne</taxon>
    </lineage>
</organism>
<reference evidence="4" key="1">
    <citation type="submission" date="2016-11" db="UniProtKB">
        <authorList>
            <consortium name="WormBaseParasite"/>
        </authorList>
    </citation>
    <scope>IDENTIFICATION</scope>
</reference>
<dbReference type="GO" id="GO:0006508">
    <property type="term" value="P:proteolysis"/>
    <property type="evidence" value="ECO:0007669"/>
    <property type="project" value="InterPro"/>
</dbReference>
<dbReference type="InterPro" id="IPR001375">
    <property type="entry name" value="Peptidase_S9_cat"/>
</dbReference>
<keyword evidence="3" id="KW-1185">Reference proteome</keyword>
<feature type="domain" description="Dipeptidylpeptidase IV N-terminal" evidence="2">
    <location>
        <begin position="152"/>
        <end position="462"/>
    </location>
</feature>
<dbReference type="Proteomes" id="UP000095281">
    <property type="component" value="Unplaced"/>
</dbReference>
<dbReference type="GO" id="GO:0008236">
    <property type="term" value="F:serine-type peptidase activity"/>
    <property type="evidence" value="ECO:0007669"/>
    <property type="project" value="InterPro"/>
</dbReference>
<feature type="domain" description="Peptidase S9 prolyl oligopeptidase catalytic" evidence="1">
    <location>
        <begin position="635"/>
        <end position="835"/>
    </location>
</feature>
<dbReference type="OMA" id="VTHMTPQ"/>
<dbReference type="SUPFAM" id="SSF82171">
    <property type="entry name" value="DPP6 N-terminal domain-like"/>
    <property type="match status" value="1"/>
</dbReference>
<dbReference type="InterPro" id="IPR050278">
    <property type="entry name" value="Serine_Prot_S9B/DPPIV"/>
</dbReference>
<dbReference type="PANTHER" id="PTHR11731:SF193">
    <property type="entry name" value="DIPEPTIDYL PEPTIDASE 9"/>
    <property type="match status" value="1"/>
</dbReference>
<dbReference type="WBParaSite" id="MhA1_Contig353.frz3.gene45">
    <property type="protein sequence ID" value="MhA1_Contig353.frz3.gene45"/>
    <property type="gene ID" value="MhA1_Contig353.frz3.gene45"/>
</dbReference>
<evidence type="ECO:0000313" key="3">
    <source>
        <dbReference type="Proteomes" id="UP000095281"/>
    </source>
</evidence>
<dbReference type="InterPro" id="IPR029058">
    <property type="entry name" value="AB_hydrolase_fold"/>
</dbReference>
<dbReference type="PANTHER" id="PTHR11731">
    <property type="entry name" value="PROTEASE FAMILY S9B,C DIPEPTIDYL-PEPTIDASE IV-RELATED"/>
    <property type="match status" value="1"/>
</dbReference>
<proteinExistence type="predicted"/>
<sequence length="849" mass="96080">MTPHLESNWEQYIQHVKFWRTEVKRSLGEMISNLEIVSNLGGKSTIFGLAAAPGDSSSNQILMHADIPLDDIPLNSDDMMEDRPILELKPMFDFAAQIQLQTPSPKQTTTDDQQQSKLPSELALHYERLRGQLSSGVVSYERHAESGAFLISTFSQLFVYKNNKRSQIAQWLPQQSFLMNASFCKTTSDFVAFTSGNQLFIDRNGILVFKSDNTLPNTSNGVASFITQEEFERYDGYWWSPTRVEILYERVDESEVGQLVPGGPGSENMRYPLAGTKNATSMPRICCLVNNDEENCSFDDLGLDNSLTEFVPWMEYIVRMGWTSRGDEVFLAVMNRNQTRMAILLVPRTLFVSAEQIGKGFGNMKIIYEETSTVWINWNNLLRFLLFHNQTDETEKKSIHFILGSEITDKCHLYLQSWDKENGTTSKQITSGKNWVVLKEAIPKVDQNRRLVYFLAERISPIILSLCVAAIPSSTSNKDEFTDCRVLTPEDLSYKFERCNPSLCLNPDVGFICWLSAVNRLPECRFYRFVHGNEPGTLPSAVFTHRIGVQVVSPSPSVCSTSSWGLPYLHRSPSSIFKHKFCEFESTASKERHFALALWPSEEIESKKFPIIHSVYAGPTIQIVRNAWHSISQFLKFLAYGYAVVIVDGRGSANRGVSFEGQIKESLGTVELEDQLEGLNQAIDQTGDILDKERVVCIGWSYGGYMSIQLLAEYPNIYKASVVGGAVADWQLYDTAYTERYMGTPQQNAEAYKKSSVISKVDMLPNQDGRILIVHGMLDENVHFQHAILLINALIKSQKPHQLLLFPSERHAIRNGESMEYFHASVLSFFRRALGLGVKNENVILPKND</sequence>
<dbReference type="AlphaFoldDB" id="A0A1I8BNM7"/>
<dbReference type="Gene3D" id="2.140.10.30">
    <property type="entry name" value="Dipeptidylpeptidase IV, N-terminal domain"/>
    <property type="match status" value="1"/>
</dbReference>
<dbReference type="Gene3D" id="3.40.50.1820">
    <property type="entry name" value="alpha/beta hydrolase"/>
    <property type="match status" value="1"/>
</dbReference>